<organism evidence="1">
    <name type="scientific">uncultured Caudovirales phage</name>
    <dbReference type="NCBI Taxonomy" id="2100421"/>
    <lineage>
        <taxon>Viruses</taxon>
        <taxon>Duplodnaviria</taxon>
        <taxon>Heunggongvirae</taxon>
        <taxon>Uroviricota</taxon>
        <taxon>Caudoviricetes</taxon>
        <taxon>Peduoviridae</taxon>
        <taxon>Maltschvirus</taxon>
        <taxon>Maltschvirus maltsch</taxon>
    </lineage>
</organism>
<accession>A0A6J5NUS9</accession>
<evidence type="ECO:0000313" key="1">
    <source>
        <dbReference type="EMBL" id="CAB4162763.1"/>
    </source>
</evidence>
<name>A0A6J5NUS9_9CAUD</name>
<gene>
    <name evidence="1" type="ORF">UFOVP787_109</name>
</gene>
<reference evidence="1" key="1">
    <citation type="submission" date="2020-04" db="EMBL/GenBank/DDBJ databases">
        <authorList>
            <person name="Chiriac C."/>
            <person name="Salcher M."/>
            <person name="Ghai R."/>
            <person name="Kavagutti S V."/>
        </authorList>
    </citation>
    <scope>NUCLEOTIDE SEQUENCE</scope>
</reference>
<dbReference type="EMBL" id="LR796734">
    <property type="protein sequence ID" value="CAB4162763.1"/>
    <property type="molecule type" value="Genomic_DNA"/>
</dbReference>
<sequence>MSAPNFPTPPRNISNDYMTFPNDLITDNRQFYCEVNFVKYEPAMQLTSSAIPVIPAGGMRLPIPKKLNDQQILTWGELSLKDQFPISSALQIADKAGIIAGITINPMLFMQFQRPNYKEFVLSWTFTADNEQESGTIRRIIEMFKYRSLPEQQFGGGILKYPDIALLKLYPDDSFTFKFRPCAVMSVSVDYTGAGMPSFFKKNGAPTVVNLNIQLKEIQLWDKTNYGGEASGINYFDDSVGVLTEKVMETGSEAYKKVTNYLESFIGKK</sequence>
<protein>
    <submittedName>
        <fullName evidence="1">Uncharacterized protein</fullName>
    </submittedName>
</protein>
<proteinExistence type="predicted"/>